<dbReference type="RefSeq" id="WP_151596891.1">
    <property type="nucleotide sequence ID" value="NZ_WBMS02000026.1"/>
</dbReference>
<dbReference type="InterPro" id="IPR016040">
    <property type="entry name" value="NAD(P)-bd_dom"/>
</dbReference>
<accession>A0A6I4MLD3</accession>
<dbReference type="PANTHER" id="PTHR43355">
    <property type="entry name" value="FLAVIN REDUCTASE (NADPH)"/>
    <property type="match status" value="1"/>
</dbReference>
<dbReference type="GO" id="GO:0042602">
    <property type="term" value="F:riboflavin reductase (NADPH) activity"/>
    <property type="evidence" value="ECO:0007669"/>
    <property type="project" value="TreeGrafter"/>
</dbReference>
<dbReference type="AlphaFoldDB" id="A0A6I4MLD3"/>
<dbReference type="PANTHER" id="PTHR43355:SF2">
    <property type="entry name" value="FLAVIN REDUCTASE (NADPH)"/>
    <property type="match status" value="1"/>
</dbReference>
<dbReference type="GO" id="GO:0004074">
    <property type="term" value="F:biliverdin reductase [NAD(P)H] activity"/>
    <property type="evidence" value="ECO:0007669"/>
    <property type="project" value="TreeGrafter"/>
</dbReference>
<keyword evidence="3" id="KW-1185">Reference proteome</keyword>
<organism evidence="2 3">
    <name type="scientific">Actinomadura physcomitrii</name>
    <dbReference type="NCBI Taxonomy" id="2650748"/>
    <lineage>
        <taxon>Bacteria</taxon>
        <taxon>Bacillati</taxon>
        <taxon>Actinomycetota</taxon>
        <taxon>Actinomycetes</taxon>
        <taxon>Streptosporangiales</taxon>
        <taxon>Thermomonosporaceae</taxon>
        <taxon>Actinomadura</taxon>
    </lineage>
</organism>
<evidence type="ECO:0000313" key="3">
    <source>
        <dbReference type="Proteomes" id="UP000462055"/>
    </source>
</evidence>
<dbReference type="Pfam" id="PF13460">
    <property type="entry name" value="NAD_binding_10"/>
    <property type="match status" value="1"/>
</dbReference>
<dbReference type="Gene3D" id="3.40.50.720">
    <property type="entry name" value="NAD(P)-binding Rossmann-like Domain"/>
    <property type="match status" value="1"/>
</dbReference>
<dbReference type="InterPro" id="IPR036291">
    <property type="entry name" value="NAD(P)-bd_dom_sf"/>
</dbReference>
<protein>
    <submittedName>
        <fullName evidence="2">NAD(P)H-binding protein</fullName>
    </submittedName>
</protein>
<gene>
    <name evidence="2" type="ORF">F8568_029190</name>
</gene>
<proteinExistence type="predicted"/>
<comment type="caution">
    <text evidence="2">The sequence shown here is derived from an EMBL/GenBank/DDBJ whole genome shotgun (WGS) entry which is preliminary data.</text>
</comment>
<name>A0A6I4MLD3_9ACTN</name>
<evidence type="ECO:0000259" key="1">
    <source>
        <dbReference type="Pfam" id="PF13460"/>
    </source>
</evidence>
<evidence type="ECO:0000313" key="2">
    <source>
        <dbReference type="EMBL" id="MWA04381.1"/>
    </source>
</evidence>
<sequence>MKLTVFGATGGIGTRLVRLALDEGHEVTAVVRDPGRLPAGLRERAAVVRADVMDPAAIEPAVKGADAVVSAMGARGAGPTTVCGDSSRSIIAAMRATGAGRFLMVSMGAISTEPGDDPLTRYVVKPLVLSRILRHGIADMRVAEAQVRDSGLDWTIVRPPRLTNKEGRGRYRKAVDRSVTGGYNITRDDVARALLDLTGDLASIGHVISIAG</sequence>
<dbReference type="InterPro" id="IPR051606">
    <property type="entry name" value="Polyketide_Oxido-like"/>
</dbReference>
<reference evidence="2" key="1">
    <citation type="submission" date="2019-12" db="EMBL/GenBank/DDBJ databases">
        <title>Actinomadura physcomitrii sp. nov., a novel actinomycete isolated from moss [Physcomitrium sphaericum (Ludw) Fuernr].</title>
        <authorList>
            <person name="Zhuang X."/>
        </authorList>
    </citation>
    <scope>NUCLEOTIDE SEQUENCE [LARGE SCALE GENOMIC DNA]</scope>
    <source>
        <strain evidence="2">LD22</strain>
    </source>
</reference>
<dbReference type="SUPFAM" id="SSF51735">
    <property type="entry name" value="NAD(P)-binding Rossmann-fold domains"/>
    <property type="match status" value="1"/>
</dbReference>
<feature type="domain" description="NAD(P)-binding" evidence="1">
    <location>
        <begin position="7"/>
        <end position="197"/>
    </location>
</feature>
<dbReference type="Proteomes" id="UP000462055">
    <property type="component" value="Unassembled WGS sequence"/>
</dbReference>
<dbReference type="EMBL" id="WBMS02000026">
    <property type="protein sequence ID" value="MWA04381.1"/>
    <property type="molecule type" value="Genomic_DNA"/>
</dbReference>